<sequence length="242" mass="27032">MAAKSSEEEKAYFPGVMDGTKNSTVNFSCFELIKPSFDKTKDYCSLDVLPILIDEAPFPVREKCNFNGSHGQDDCSIPVLPEEGNVSPQHTSPLTFLSFLGFRLSSKNQMCLASQLNCQNCIDSQMQNEDAYSPSILNVNVEKESSEILKSNDEMVGSTKGEGVMTHFQKVLQRQASLNTDKSLTEKVHDAPTNRWKRYKRAASFDSRKVVILFSILSSVGTLILIYLTLRVRQTADGFNHV</sequence>
<evidence type="ECO:0000313" key="3">
    <source>
        <dbReference type="Proteomes" id="UP001054252"/>
    </source>
</evidence>
<accession>A0AAV5KFT0</accession>
<gene>
    <name evidence="2" type="ORF">SLEP1_g33149</name>
</gene>
<keyword evidence="1" id="KW-0812">Transmembrane</keyword>
<reference evidence="2 3" key="1">
    <citation type="journal article" date="2021" name="Commun. Biol.">
        <title>The genome of Shorea leprosula (Dipterocarpaceae) highlights the ecological relevance of drought in aseasonal tropical rainforests.</title>
        <authorList>
            <person name="Ng K.K.S."/>
            <person name="Kobayashi M.J."/>
            <person name="Fawcett J.A."/>
            <person name="Hatakeyama M."/>
            <person name="Paape T."/>
            <person name="Ng C.H."/>
            <person name="Ang C.C."/>
            <person name="Tnah L.H."/>
            <person name="Lee C.T."/>
            <person name="Nishiyama T."/>
            <person name="Sese J."/>
            <person name="O'Brien M.J."/>
            <person name="Copetti D."/>
            <person name="Mohd Noor M.I."/>
            <person name="Ong R.C."/>
            <person name="Putra M."/>
            <person name="Sireger I.Z."/>
            <person name="Indrioko S."/>
            <person name="Kosugi Y."/>
            <person name="Izuno A."/>
            <person name="Isagi Y."/>
            <person name="Lee S.L."/>
            <person name="Shimizu K.K."/>
        </authorList>
    </citation>
    <scope>NUCLEOTIDE SEQUENCE [LARGE SCALE GENOMIC DNA]</scope>
    <source>
        <strain evidence="2">214</strain>
    </source>
</reference>
<feature type="transmembrane region" description="Helical" evidence="1">
    <location>
        <begin position="210"/>
        <end position="230"/>
    </location>
</feature>
<dbReference type="PANTHER" id="PTHR34064:SF5">
    <property type="entry name" value="PROTEIN, PUTATIVE-RELATED"/>
    <property type="match status" value="1"/>
</dbReference>
<keyword evidence="1" id="KW-0472">Membrane</keyword>
<dbReference type="PANTHER" id="PTHR34064">
    <property type="entry name" value="OS04G0672300 PROTEIN"/>
    <property type="match status" value="1"/>
</dbReference>
<proteinExistence type="predicted"/>
<dbReference type="AlphaFoldDB" id="A0AAV5KFT0"/>
<keyword evidence="1" id="KW-1133">Transmembrane helix</keyword>
<protein>
    <submittedName>
        <fullName evidence="2">Uncharacterized protein</fullName>
    </submittedName>
</protein>
<comment type="caution">
    <text evidence="2">The sequence shown here is derived from an EMBL/GenBank/DDBJ whole genome shotgun (WGS) entry which is preliminary data.</text>
</comment>
<keyword evidence="3" id="KW-1185">Reference proteome</keyword>
<name>A0AAV5KFT0_9ROSI</name>
<evidence type="ECO:0000256" key="1">
    <source>
        <dbReference type="SAM" id="Phobius"/>
    </source>
</evidence>
<organism evidence="2 3">
    <name type="scientific">Rubroshorea leprosula</name>
    <dbReference type="NCBI Taxonomy" id="152421"/>
    <lineage>
        <taxon>Eukaryota</taxon>
        <taxon>Viridiplantae</taxon>
        <taxon>Streptophyta</taxon>
        <taxon>Embryophyta</taxon>
        <taxon>Tracheophyta</taxon>
        <taxon>Spermatophyta</taxon>
        <taxon>Magnoliopsida</taxon>
        <taxon>eudicotyledons</taxon>
        <taxon>Gunneridae</taxon>
        <taxon>Pentapetalae</taxon>
        <taxon>rosids</taxon>
        <taxon>malvids</taxon>
        <taxon>Malvales</taxon>
        <taxon>Dipterocarpaceae</taxon>
        <taxon>Rubroshorea</taxon>
    </lineage>
</organism>
<dbReference type="Proteomes" id="UP001054252">
    <property type="component" value="Unassembled WGS sequence"/>
</dbReference>
<evidence type="ECO:0000313" key="2">
    <source>
        <dbReference type="EMBL" id="GKV23416.1"/>
    </source>
</evidence>
<dbReference type="EMBL" id="BPVZ01000063">
    <property type="protein sequence ID" value="GKV23416.1"/>
    <property type="molecule type" value="Genomic_DNA"/>
</dbReference>